<evidence type="ECO:0000256" key="6">
    <source>
        <dbReference type="ARBA" id="ARBA00022598"/>
    </source>
</evidence>
<dbReference type="FunFam" id="2.170.220.10:FF:000003">
    <property type="entry name" value="Methionine--tRNA ligase"/>
    <property type="match status" value="1"/>
</dbReference>
<dbReference type="InterPro" id="IPR033911">
    <property type="entry name" value="MetRS_core"/>
</dbReference>
<keyword evidence="13 15" id="KW-0030">Aminoacyl-tRNA synthetase</keyword>
<feature type="binding site" evidence="15">
    <location>
        <position position="146"/>
    </location>
    <ligand>
        <name>Zn(2+)</name>
        <dbReference type="ChEBI" id="CHEBI:29105"/>
    </ligand>
</feature>
<organism evidence="17 18">
    <name type="scientific">Maridesulfovibrio ferrireducens</name>
    <dbReference type="NCBI Taxonomy" id="246191"/>
    <lineage>
        <taxon>Bacteria</taxon>
        <taxon>Pseudomonadati</taxon>
        <taxon>Thermodesulfobacteriota</taxon>
        <taxon>Desulfovibrionia</taxon>
        <taxon>Desulfovibrionales</taxon>
        <taxon>Desulfovibrionaceae</taxon>
        <taxon>Maridesulfovibrio</taxon>
    </lineage>
</organism>
<dbReference type="GO" id="GO:0004825">
    <property type="term" value="F:methionine-tRNA ligase activity"/>
    <property type="evidence" value="ECO:0007669"/>
    <property type="project" value="UniProtKB-UniRule"/>
</dbReference>
<comment type="subcellular location">
    <subcellularLocation>
        <location evidence="2 15">Cytoplasm</location>
    </subcellularLocation>
</comment>
<dbReference type="NCBIfam" id="TIGR00399">
    <property type="entry name" value="metG_C_term"/>
    <property type="match status" value="1"/>
</dbReference>
<dbReference type="HAMAP" id="MF_01228">
    <property type="entry name" value="Met_tRNA_synth_type2"/>
    <property type="match status" value="1"/>
</dbReference>
<evidence type="ECO:0000256" key="4">
    <source>
        <dbReference type="ARBA" id="ARBA00022490"/>
    </source>
</evidence>
<comment type="caution">
    <text evidence="15">Lacks conserved residue(s) required for the propagation of feature annotation.</text>
</comment>
<dbReference type="GO" id="GO:0046872">
    <property type="term" value="F:metal ion binding"/>
    <property type="evidence" value="ECO:0007669"/>
    <property type="project" value="UniProtKB-KW"/>
</dbReference>
<sequence length="645" mass="73583">MDSFFITTPIYYVNAKPHLGHAYTTILADSMKRFHKLMGDDTYFLTGTDEHGDKIVQAAEKGGQTPSEYVDEISALFRNLWPDLQIENDDFIRTTEKRHIKCVQEVLQKVYDKGDIYFGEYGGHYCFGCERFYTEKELVDGKCPQHETKPEYIAEKNYFFKMSKYQDWLIGHINANPDFIRPERYRNEVMSLLKSGALEDLCISRPKSRLEWGIELPFDKDFVTYVWFDALINYITALDYPKGDKFKKFWPSANHLVAKDILKPHAVFWPTMLKAAEIEPYQNLNVHGYWLIKDTKMSKSLGNVVEPLEMAQKYGVNAFRYFLMREMVFGNDSSFSEEALVGRLNADLANDLGNLFSRTLAMTHKYFGGLVPAEGEEGEEDCNIKNIGRASMAAFQQNFLEAKFSRGLESLWELVRGLNKYIDTTQPWTLYKEENLSRLGTVMYVLLENMRKIAVHLWPVMPEASEKMLAELGITFRPEKVNLQGEVDVWGLLELGTEVASKSNLFPRVEFEKTPPVEKKKSEKSAQKTKEVKTAIEGIIEFPDFQKVDMRIGTVLSVAKHPDADKLLIVKIDTGDEKPRQVVAGLAEFFSPEDLEGKQVVVVVNLKPRKLRGEVSQGMILAVRNGDGMELLTVTAGVANGCKVS</sequence>
<evidence type="ECO:0000313" key="18">
    <source>
        <dbReference type="Proteomes" id="UP000199053"/>
    </source>
</evidence>
<dbReference type="NCBIfam" id="TIGR00398">
    <property type="entry name" value="metG"/>
    <property type="match status" value="1"/>
</dbReference>
<keyword evidence="18" id="KW-1185">Reference proteome</keyword>
<dbReference type="PRINTS" id="PR01041">
    <property type="entry name" value="TRNASYNTHMET"/>
</dbReference>
<protein>
    <recommendedName>
        <fullName evidence="15">Methionine--tRNA ligase</fullName>
        <ecNumber evidence="15">6.1.1.10</ecNumber>
    </recommendedName>
    <alternativeName>
        <fullName evidence="15">Methionyl-tRNA synthetase</fullName>
        <shortName evidence="15">MetRS</shortName>
    </alternativeName>
</protein>
<dbReference type="SUPFAM" id="SSF50249">
    <property type="entry name" value="Nucleic acid-binding proteins"/>
    <property type="match status" value="1"/>
</dbReference>
<dbReference type="Pfam" id="PF01406">
    <property type="entry name" value="tRNA-synt_1e"/>
    <property type="match status" value="1"/>
</dbReference>
<feature type="binding site" evidence="15">
    <location>
        <position position="143"/>
    </location>
    <ligand>
        <name>Zn(2+)</name>
        <dbReference type="ChEBI" id="CHEBI:29105"/>
    </ligand>
</feature>
<evidence type="ECO:0000256" key="5">
    <source>
        <dbReference type="ARBA" id="ARBA00022555"/>
    </source>
</evidence>
<dbReference type="InterPro" id="IPR014758">
    <property type="entry name" value="Met-tRNA_synth"/>
</dbReference>
<evidence type="ECO:0000259" key="16">
    <source>
        <dbReference type="PROSITE" id="PS50886"/>
    </source>
</evidence>
<feature type="binding site" evidence="15">
    <location>
        <position position="129"/>
    </location>
    <ligand>
        <name>Zn(2+)</name>
        <dbReference type="ChEBI" id="CHEBI:29105"/>
    </ligand>
</feature>
<dbReference type="PANTHER" id="PTHR43326">
    <property type="entry name" value="METHIONYL-TRNA SYNTHETASE"/>
    <property type="match status" value="1"/>
</dbReference>
<comment type="catalytic activity">
    <reaction evidence="14 15">
        <text>tRNA(Met) + L-methionine + ATP = L-methionyl-tRNA(Met) + AMP + diphosphate</text>
        <dbReference type="Rhea" id="RHEA:13481"/>
        <dbReference type="Rhea" id="RHEA-COMP:9667"/>
        <dbReference type="Rhea" id="RHEA-COMP:9698"/>
        <dbReference type="ChEBI" id="CHEBI:30616"/>
        <dbReference type="ChEBI" id="CHEBI:33019"/>
        <dbReference type="ChEBI" id="CHEBI:57844"/>
        <dbReference type="ChEBI" id="CHEBI:78442"/>
        <dbReference type="ChEBI" id="CHEBI:78530"/>
        <dbReference type="ChEBI" id="CHEBI:456215"/>
        <dbReference type="EC" id="6.1.1.10"/>
    </reaction>
</comment>
<keyword evidence="7 15" id="KW-0479">Metal-binding</keyword>
<evidence type="ECO:0000256" key="2">
    <source>
        <dbReference type="ARBA" id="ARBA00004496"/>
    </source>
</evidence>
<dbReference type="InterPro" id="IPR015413">
    <property type="entry name" value="Methionyl/Leucyl_tRNA_Synth"/>
</dbReference>
<dbReference type="InterPro" id="IPR032678">
    <property type="entry name" value="tRNA-synt_1_cat_dom"/>
</dbReference>
<dbReference type="CDD" id="cd00814">
    <property type="entry name" value="MetRS_core"/>
    <property type="match status" value="1"/>
</dbReference>
<keyword evidence="12 15" id="KW-0648">Protein biosynthesis</keyword>
<evidence type="ECO:0000256" key="1">
    <source>
        <dbReference type="ARBA" id="ARBA00003314"/>
    </source>
</evidence>
<feature type="binding site" evidence="15">
    <location>
        <position position="126"/>
    </location>
    <ligand>
        <name>Zn(2+)</name>
        <dbReference type="ChEBI" id="CHEBI:29105"/>
    </ligand>
</feature>
<evidence type="ECO:0000256" key="3">
    <source>
        <dbReference type="ARBA" id="ARBA00011738"/>
    </source>
</evidence>
<dbReference type="Gene3D" id="2.40.50.140">
    <property type="entry name" value="Nucleic acid-binding proteins"/>
    <property type="match status" value="1"/>
</dbReference>
<dbReference type="InterPro" id="IPR014729">
    <property type="entry name" value="Rossmann-like_a/b/a_fold"/>
</dbReference>
<evidence type="ECO:0000256" key="11">
    <source>
        <dbReference type="ARBA" id="ARBA00022884"/>
    </source>
</evidence>
<dbReference type="SUPFAM" id="SSF47323">
    <property type="entry name" value="Anticodon-binding domain of a subclass of class I aminoacyl-tRNA synthetases"/>
    <property type="match status" value="1"/>
</dbReference>
<proteinExistence type="inferred from homology"/>
<evidence type="ECO:0000256" key="13">
    <source>
        <dbReference type="ARBA" id="ARBA00023146"/>
    </source>
</evidence>
<keyword evidence="11 15" id="KW-0694">RNA-binding</keyword>
<gene>
    <name evidence="15" type="primary">metG</name>
    <name evidence="17" type="ORF">SAMN05660337_3301</name>
</gene>
<dbReference type="Gene3D" id="1.10.730.10">
    <property type="entry name" value="Isoleucyl-tRNA Synthetase, Domain 1"/>
    <property type="match status" value="1"/>
</dbReference>
<dbReference type="InterPro" id="IPR041872">
    <property type="entry name" value="Anticodon_Met"/>
</dbReference>
<dbReference type="GO" id="GO:0000049">
    <property type="term" value="F:tRNA binding"/>
    <property type="evidence" value="ECO:0007669"/>
    <property type="project" value="UniProtKB-UniRule"/>
</dbReference>
<feature type="short sequence motif" description="'HIGH' region" evidence="15">
    <location>
        <begin position="11"/>
        <end position="21"/>
    </location>
</feature>
<reference evidence="18" key="1">
    <citation type="submission" date="2016-10" db="EMBL/GenBank/DDBJ databases">
        <authorList>
            <person name="Varghese N."/>
            <person name="Submissions S."/>
        </authorList>
    </citation>
    <scope>NUCLEOTIDE SEQUENCE [LARGE SCALE GENOMIC DNA]</scope>
    <source>
        <strain evidence="18">DSM 16995</strain>
    </source>
</reference>
<dbReference type="CDD" id="cd07957">
    <property type="entry name" value="Anticodon_Ia_Met"/>
    <property type="match status" value="1"/>
</dbReference>
<keyword evidence="5 15" id="KW-0820">tRNA-binding</keyword>
<keyword evidence="6 15" id="KW-0436">Ligase</keyword>
<dbReference type="Gene3D" id="3.40.50.620">
    <property type="entry name" value="HUPs"/>
    <property type="match status" value="1"/>
</dbReference>
<evidence type="ECO:0000256" key="10">
    <source>
        <dbReference type="ARBA" id="ARBA00022840"/>
    </source>
</evidence>
<dbReference type="OrthoDB" id="9810191at2"/>
<dbReference type="PROSITE" id="PS50886">
    <property type="entry name" value="TRBD"/>
    <property type="match status" value="1"/>
</dbReference>
<evidence type="ECO:0000256" key="15">
    <source>
        <dbReference type="HAMAP-Rule" id="MF_01228"/>
    </source>
</evidence>
<feature type="domain" description="TRNA-binding" evidence="16">
    <location>
        <begin position="544"/>
        <end position="645"/>
    </location>
</feature>
<dbReference type="CDD" id="cd02800">
    <property type="entry name" value="tRNA_bind_EcMetRS_like"/>
    <property type="match status" value="1"/>
</dbReference>
<dbReference type="PANTHER" id="PTHR43326:SF1">
    <property type="entry name" value="METHIONINE--TRNA LIGASE, MITOCHONDRIAL"/>
    <property type="match status" value="1"/>
</dbReference>
<dbReference type="InterPro" id="IPR002547">
    <property type="entry name" value="tRNA-bd_dom"/>
</dbReference>
<accession>A0A1G9L6R6</accession>
<keyword evidence="4 15" id="KW-0963">Cytoplasm</keyword>
<dbReference type="Pfam" id="PF19303">
    <property type="entry name" value="Anticodon_3"/>
    <property type="match status" value="1"/>
</dbReference>
<dbReference type="Pfam" id="PF01588">
    <property type="entry name" value="tRNA_bind"/>
    <property type="match status" value="1"/>
</dbReference>
<dbReference type="STRING" id="246191.SAMN05660337_3301"/>
<dbReference type="GO" id="GO:0005737">
    <property type="term" value="C:cytoplasm"/>
    <property type="evidence" value="ECO:0007669"/>
    <property type="project" value="UniProtKB-SubCell"/>
</dbReference>
<evidence type="ECO:0000256" key="12">
    <source>
        <dbReference type="ARBA" id="ARBA00022917"/>
    </source>
</evidence>
<dbReference type="Pfam" id="PF09334">
    <property type="entry name" value="tRNA-synt_1g"/>
    <property type="match status" value="1"/>
</dbReference>
<evidence type="ECO:0000256" key="8">
    <source>
        <dbReference type="ARBA" id="ARBA00022741"/>
    </source>
</evidence>
<dbReference type="Proteomes" id="UP000199053">
    <property type="component" value="Unassembled WGS sequence"/>
</dbReference>
<evidence type="ECO:0000256" key="7">
    <source>
        <dbReference type="ARBA" id="ARBA00022723"/>
    </source>
</evidence>
<evidence type="ECO:0000256" key="9">
    <source>
        <dbReference type="ARBA" id="ARBA00022833"/>
    </source>
</evidence>
<feature type="short sequence motif" description="'KMSKS' region" evidence="15">
    <location>
        <begin position="296"/>
        <end position="300"/>
    </location>
</feature>
<comment type="similarity">
    <text evidence="15">Belongs to the class-I aminoacyl-tRNA synthetase family. MetG type 2A subfamily.</text>
</comment>
<dbReference type="FunFam" id="2.40.50.140:FF:000042">
    <property type="entry name" value="Methionine--tRNA ligase"/>
    <property type="match status" value="1"/>
</dbReference>
<dbReference type="RefSeq" id="WP_092163084.1">
    <property type="nucleotide sequence ID" value="NZ_FNGA01000006.1"/>
</dbReference>
<dbReference type="EMBL" id="FNGA01000006">
    <property type="protein sequence ID" value="SDL57584.1"/>
    <property type="molecule type" value="Genomic_DNA"/>
</dbReference>
<evidence type="ECO:0000256" key="14">
    <source>
        <dbReference type="ARBA" id="ARBA00047364"/>
    </source>
</evidence>
<dbReference type="InterPro" id="IPR023457">
    <property type="entry name" value="Met-tRNA_synth_2"/>
</dbReference>
<comment type="cofactor">
    <cofactor evidence="15">
        <name>Zn(2+)</name>
        <dbReference type="ChEBI" id="CHEBI:29105"/>
    </cofactor>
    <text evidence="15">Binds 1 zinc ion per subunit.</text>
</comment>
<comment type="subunit">
    <text evidence="3 15">Homodimer.</text>
</comment>
<comment type="function">
    <text evidence="1 15">Is required not only for elongation of protein synthesis but also for the initiation of all mRNA translation through initiator tRNA(fMet) aminoacylation.</text>
</comment>
<dbReference type="AlphaFoldDB" id="A0A1G9L6R6"/>
<dbReference type="GO" id="GO:0006431">
    <property type="term" value="P:methionyl-tRNA aminoacylation"/>
    <property type="evidence" value="ECO:0007669"/>
    <property type="project" value="UniProtKB-UniRule"/>
</dbReference>
<dbReference type="Gene3D" id="2.170.220.10">
    <property type="match status" value="1"/>
</dbReference>
<keyword evidence="9 15" id="KW-0862">Zinc</keyword>
<dbReference type="InterPro" id="IPR004495">
    <property type="entry name" value="Met-tRNA-synth_bsu_C"/>
</dbReference>
<dbReference type="InterPro" id="IPR012340">
    <property type="entry name" value="NA-bd_OB-fold"/>
</dbReference>
<dbReference type="SUPFAM" id="SSF52374">
    <property type="entry name" value="Nucleotidylyl transferase"/>
    <property type="match status" value="1"/>
</dbReference>
<dbReference type="GO" id="GO:0005524">
    <property type="term" value="F:ATP binding"/>
    <property type="evidence" value="ECO:0007669"/>
    <property type="project" value="UniProtKB-UniRule"/>
</dbReference>
<evidence type="ECO:0000313" key="17">
    <source>
        <dbReference type="EMBL" id="SDL57584.1"/>
    </source>
</evidence>
<dbReference type="EC" id="6.1.1.10" evidence="15"/>
<keyword evidence="10 15" id="KW-0067">ATP-binding</keyword>
<dbReference type="NCBIfam" id="NF008900">
    <property type="entry name" value="PRK12267.1"/>
    <property type="match status" value="1"/>
</dbReference>
<dbReference type="InterPro" id="IPR009080">
    <property type="entry name" value="tRNAsynth_Ia_anticodon-bd"/>
</dbReference>
<name>A0A1G9L6R6_9BACT</name>
<keyword evidence="8 15" id="KW-0547">Nucleotide-binding</keyword>